<dbReference type="InterPro" id="IPR036249">
    <property type="entry name" value="Thioredoxin-like_sf"/>
</dbReference>
<dbReference type="RefSeq" id="WP_013329433.1">
    <property type="nucleotide sequence ID" value="NC_014507.1"/>
</dbReference>
<dbReference type="eggNOG" id="arCOG01972">
    <property type="taxonomic scope" value="Archaea"/>
</dbReference>
<dbReference type="PANTHER" id="PTHR45663">
    <property type="entry name" value="GEO12009P1"/>
    <property type="match status" value="1"/>
</dbReference>
<dbReference type="OrthoDB" id="35385at2157"/>
<protein>
    <submittedName>
        <fullName evidence="2">Thioredoxin domain protein</fullName>
    </submittedName>
</protein>
<dbReference type="AlphaFoldDB" id="E1RG21"/>
<dbReference type="PANTHER" id="PTHR45663:SF11">
    <property type="entry name" value="GEO12009P1"/>
    <property type="match status" value="1"/>
</dbReference>
<organism evidence="2 3">
    <name type="scientific">Methanolacinia petrolearia (strain DSM 11571 / OCM 486 / SEBR 4847)</name>
    <name type="common">Methanoplanus petrolearius</name>
    <dbReference type="NCBI Taxonomy" id="679926"/>
    <lineage>
        <taxon>Archaea</taxon>
        <taxon>Methanobacteriati</taxon>
        <taxon>Methanobacteriota</taxon>
        <taxon>Stenosarchaea group</taxon>
        <taxon>Methanomicrobia</taxon>
        <taxon>Methanomicrobiales</taxon>
        <taxon>Methanomicrobiaceae</taxon>
        <taxon>Methanolacinia</taxon>
    </lineage>
</organism>
<dbReference type="CDD" id="cd02947">
    <property type="entry name" value="TRX_family"/>
    <property type="match status" value="1"/>
</dbReference>
<feature type="domain" description="Thioredoxin" evidence="1">
    <location>
        <begin position="1"/>
        <end position="110"/>
    </location>
</feature>
<dbReference type="KEGG" id="mpi:Mpet_1499"/>
<reference evidence="2 3" key="1">
    <citation type="journal article" date="2010" name="Stand. Genomic Sci.">
        <title>Complete genome sequence of Methanoplanus petrolearius type strain (SEBR 4847).</title>
        <authorList>
            <person name="Brambilla E."/>
            <person name="Djao O.D."/>
            <person name="Daligault H."/>
            <person name="Lapidus A."/>
            <person name="Lucas S."/>
            <person name="Hammon N."/>
            <person name="Nolan M."/>
            <person name="Tice H."/>
            <person name="Cheng J.F."/>
            <person name="Han C."/>
            <person name="Tapia R."/>
            <person name="Goodwin L."/>
            <person name="Pitluck S."/>
            <person name="Liolios K."/>
            <person name="Ivanova N."/>
            <person name="Mavromatis K."/>
            <person name="Mikhailova N."/>
            <person name="Pati A."/>
            <person name="Chen A."/>
            <person name="Palaniappan K."/>
            <person name="Land M."/>
            <person name="Hauser L."/>
            <person name="Chang Y.J."/>
            <person name="Jeffries C.D."/>
            <person name="Rohde M."/>
            <person name="Spring S."/>
            <person name="Sikorski J."/>
            <person name="Goker M."/>
            <person name="Woyke T."/>
            <person name="Bristow J."/>
            <person name="Eisen J.A."/>
            <person name="Markowitz V."/>
            <person name="Hugenholtz P."/>
            <person name="Kyrpides N.C."/>
            <person name="Klenk H.P."/>
        </authorList>
    </citation>
    <scope>NUCLEOTIDE SEQUENCE [LARGE SCALE GENOMIC DNA]</scope>
    <source>
        <strain evidence="3">DSM 11571 / OCM 486 / SEBR 4847</strain>
    </source>
</reference>
<dbReference type="EMBL" id="CP002117">
    <property type="protein sequence ID" value="ADN36256.1"/>
    <property type="molecule type" value="Genomic_DNA"/>
</dbReference>
<dbReference type="Proteomes" id="UP000006565">
    <property type="component" value="Chromosome"/>
</dbReference>
<dbReference type="GO" id="GO:0015035">
    <property type="term" value="F:protein-disulfide reductase activity"/>
    <property type="evidence" value="ECO:0007669"/>
    <property type="project" value="TreeGrafter"/>
</dbReference>
<evidence type="ECO:0000313" key="3">
    <source>
        <dbReference type="Proteomes" id="UP000006565"/>
    </source>
</evidence>
<dbReference type="InterPro" id="IPR013766">
    <property type="entry name" value="Thioredoxin_domain"/>
</dbReference>
<dbReference type="HOGENOM" id="CLU_090389_10_2_2"/>
<evidence type="ECO:0000313" key="2">
    <source>
        <dbReference type="EMBL" id="ADN36256.1"/>
    </source>
</evidence>
<dbReference type="GeneID" id="9743969"/>
<dbReference type="Pfam" id="PF00085">
    <property type="entry name" value="Thioredoxin"/>
    <property type="match status" value="1"/>
</dbReference>
<sequence>MSSPVTMELNDLNWENFVEKTEKPVIVMFYSEKCPHCRTIMPYFEEYAGKYHEKMRFGLLNISDAIWLSEKFGVMATPTFKFFCGGRPVQEMVGAVYPNIIEKRIAEMIEHGAECVEKSTEIKYEITGYG</sequence>
<evidence type="ECO:0000259" key="1">
    <source>
        <dbReference type="PROSITE" id="PS51352"/>
    </source>
</evidence>
<dbReference type="GO" id="GO:0005737">
    <property type="term" value="C:cytoplasm"/>
    <property type="evidence" value="ECO:0007669"/>
    <property type="project" value="TreeGrafter"/>
</dbReference>
<keyword evidence="3" id="KW-1185">Reference proteome</keyword>
<gene>
    <name evidence="2" type="ordered locus">Mpet_1499</name>
</gene>
<dbReference type="STRING" id="679926.Mpet_1499"/>
<dbReference type="SUPFAM" id="SSF52833">
    <property type="entry name" value="Thioredoxin-like"/>
    <property type="match status" value="1"/>
</dbReference>
<name>E1RG21_METP4</name>
<proteinExistence type="predicted"/>
<dbReference type="Gene3D" id="3.40.30.10">
    <property type="entry name" value="Glutaredoxin"/>
    <property type="match status" value="1"/>
</dbReference>
<accession>E1RG21</accession>
<dbReference type="PROSITE" id="PS51352">
    <property type="entry name" value="THIOREDOXIN_2"/>
    <property type="match status" value="1"/>
</dbReference>